<dbReference type="CDD" id="cd16896">
    <property type="entry name" value="LT_Slt70-like"/>
    <property type="match status" value="1"/>
</dbReference>
<evidence type="ECO:0000313" key="2">
    <source>
        <dbReference type="EMBL" id="HIW02716.1"/>
    </source>
</evidence>
<protein>
    <submittedName>
        <fullName evidence="2">Lytic transglycosylase domain-containing protein</fullName>
    </submittedName>
</protein>
<comment type="caution">
    <text evidence="2">The sequence shown here is derived from an EMBL/GenBank/DDBJ whole genome shotgun (WGS) entry which is preliminary data.</text>
</comment>
<dbReference type="PANTHER" id="PTHR37423">
    <property type="entry name" value="SOLUBLE LYTIC MUREIN TRANSGLYCOSYLASE-RELATED"/>
    <property type="match status" value="1"/>
</dbReference>
<reference evidence="2" key="1">
    <citation type="journal article" date="2021" name="PeerJ">
        <title>Extensive microbial diversity within the chicken gut microbiome revealed by metagenomics and culture.</title>
        <authorList>
            <person name="Gilroy R."/>
            <person name="Ravi A."/>
            <person name="Getino M."/>
            <person name="Pursley I."/>
            <person name="Horton D.L."/>
            <person name="Alikhan N.F."/>
            <person name="Baker D."/>
            <person name="Gharbi K."/>
            <person name="Hall N."/>
            <person name="Watson M."/>
            <person name="Adriaenssens E.M."/>
            <person name="Foster-Nyarko E."/>
            <person name="Jarju S."/>
            <person name="Secka A."/>
            <person name="Antonio M."/>
            <person name="Oren A."/>
            <person name="Chaudhuri R.R."/>
            <person name="La Ragione R."/>
            <person name="Hildebrand F."/>
            <person name="Pallen M.J."/>
        </authorList>
    </citation>
    <scope>NUCLEOTIDE SEQUENCE</scope>
    <source>
        <strain evidence="2">12435</strain>
    </source>
</reference>
<dbReference type="EMBL" id="DXHS01000079">
    <property type="protein sequence ID" value="HIW02716.1"/>
    <property type="molecule type" value="Genomic_DNA"/>
</dbReference>
<accession>A0A9D1Q0M9</accession>
<dbReference type="SUPFAM" id="SSF53955">
    <property type="entry name" value="Lysozyme-like"/>
    <property type="match status" value="1"/>
</dbReference>
<evidence type="ECO:0000259" key="1">
    <source>
        <dbReference type="Pfam" id="PF01464"/>
    </source>
</evidence>
<proteinExistence type="predicted"/>
<dbReference type="Gene3D" id="1.10.530.10">
    <property type="match status" value="1"/>
</dbReference>
<organism evidence="2 3">
    <name type="scientific">Candidatus Protoclostridium stercorigallinarum</name>
    <dbReference type="NCBI Taxonomy" id="2838741"/>
    <lineage>
        <taxon>Bacteria</taxon>
        <taxon>Bacillati</taxon>
        <taxon>Bacillota</taxon>
        <taxon>Clostridia</taxon>
        <taxon>Candidatus Protoclostridium</taxon>
    </lineage>
</organism>
<feature type="domain" description="Transglycosylase SLT" evidence="1">
    <location>
        <begin position="39"/>
        <end position="139"/>
    </location>
</feature>
<dbReference type="InterPro" id="IPR008258">
    <property type="entry name" value="Transglycosylase_SLT_dom_1"/>
</dbReference>
<dbReference type="AlphaFoldDB" id="A0A9D1Q0M9"/>
<dbReference type="Pfam" id="PF01464">
    <property type="entry name" value="SLT"/>
    <property type="match status" value="1"/>
</dbReference>
<dbReference type="Proteomes" id="UP000823990">
    <property type="component" value="Unassembled WGS sequence"/>
</dbReference>
<gene>
    <name evidence="2" type="ORF">H9892_05190</name>
</gene>
<sequence length="164" mass="17702">MDATYKRSLILLAAVLVAAAVCFYTNTVFPDALAEETAAAAEEFGVDEALVRGVIFAESGYDTDAVSRAGASGPMQLMPSTREWVSKVTGIAADGTAMSEVRLGTAYLAYLLRRFGGVETALAAYNAGPANVERWLREGEEPYPETAAYVKRVLFARRVYARVF</sequence>
<evidence type="ECO:0000313" key="3">
    <source>
        <dbReference type="Proteomes" id="UP000823990"/>
    </source>
</evidence>
<name>A0A9D1Q0M9_9FIRM</name>
<dbReference type="PANTHER" id="PTHR37423:SF2">
    <property type="entry name" value="MEMBRANE-BOUND LYTIC MUREIN TRANSGLYCOSYLASE C"/>
    <property type="match status" value="1"/>
</dbReference>
<dbReference type="InterPro" id="IPR023346">
    <property type="entry name" value="Lysozyme-like_dom_sf"/>
</dbReference>
<reference evidence="2" key="2">
    <citation type="submission" date="2021-04" db="EMBL/GenBank/DDBJ databases">
        <authorList>
            <person name="Gilroy R."/>
        </authorList>
    </citation>
    <scope>NUCLEOTIDE SEQUENCE</scope>
    <source>
        <strain evidence="2">12435</strain>
    </source>
</reference>